<dbReference type="InterPro" id="IPR025675">
    <property type="entry name" value="Imm5"/>
</dbReference>
<organism evidence="2 3">
    <name type="scientific">Aquimarina algicola</name>
    <dbReference type="NCBI Taxonomy" id="2589995"/>
    <lineage>
        <taxon>Bacteria</taxon>
        <taxon>Pseudomonadati</taxon>
        <taxon>Bacteroidota</taxon>
        <taxon>Flavobacteriia</taxon>
        <taxon>Flavobacteriales</taxon>
        <taxon>Flavobacteriaceae</taxon>
        <taxon>Aquimarina</taxon>
    </lineage>
</organism>
<accession>A0A504JRD4</accession>
<reference evidence="2 3" key="1">
    <citation type="submission" date="2019-06" db="EMBL/GenBank/DDBJ databases">
        <authorList>
            <person name="Meng X."/>
        </authorList>
    </citation>
    <scope>NUCLEOTIDE SEQUENCE [LARGE SCALE GENOMIC DNA]</scope>
    <source>
        <strain evidence="2 3">M625</strain>
    </source>
</reference>
<dbReference type="InterPro" id="IPR036170">
    <property type="entry name" value="YezG-like_sf"/>
</dbReference>
<evidence type="ECO:0000259" key="1">
    <source>
        <dbReference type="Pfam" id="PF14423"/>
    </source>
</evidence>
<dbReference type="RefSeq" id="WP_140588939.1">
    <property type="nucleotide sequence ID" value="NZ_VFWZ01000001.1"/>
</dbReference>
<name>A0A504JRD4_9FLAO</name>
<sequence length="361" mass="42820">MKKELIVLKKDALIEINNDTNAALSTTTIDEILHCFSNPNKKAIVVLNSLMILEDTWNQEWPKDNTFQDIFYKLNEYLNNHLAKDDLKDYINVKQTYIQNRIAEGKFSAGYAGLALIRAAIEIINEDYNSKDQTDPDQWSSLYIGSLSYNLGAEDLSKINREKNKEFWLHFLEALDKDKISFSYDIPKEKEKEKDNTITQRTQEKLWKSKEEIAQRINNLISKYYSELANDDENNNLHIEVYVLNNGVSFLGYYNNEKIDSKRLFFINREIKAKELCLDIRKSMYNIEPKEGSWFRMSLTIDNDQKKTVKFSYDQFFDFFNLWRDKSDFYEDFVQFPREENFTPNWLKDILVHNKPKNDLV</sequence>
<dbReference type="SUPFAM" id="SSF160424">
    <property type="entry name" value="BH3703-like"/>
    <property type="match status" value="1"/>
</dbReference>
<proteinExistence type="predicted"/>
<gene>
    <name evidence="2" type="ORF">FHK87_01510</name>
</gene>
<comment type="caution">
    <text evidence="2">The sequence shown here is derived from an EMBL/GenBank/DDBJ whole genome shotgun (WGS) entry which is preliminary data.</text>
</comment>
<dbReference type="AlphaFoldDB" id="A0A504JRD4"/>
<protein>
    <recommendedName>
        <fullName evidence="1">Immunity protein Imm5 domain-containing protein</fullName>
    </recommendedName>
</protein>
<dbReference type="Proteomes" id="UP000315540">
    <property type="component" value="Unassembled WGS sequence"/>
</dbReference>
<evidence type="ECO:0000313" key="2">
    <source>
        <dbReference type="EMBL" id="TPN88920.1"/>
    </source>
</evidence>
<feature type="domain" description="Immunity protein Imm5" evidence="1">
    <location>
        <begin position="55"/>
        <end position="173"/>
    </location>
</feature>
<evidence type="ECO:0000313" key="3">
    <source>
        <dbReference type="Proteomes" id="UP000315540"/>
    </source>
</evidence>
<dbReference type="EMBL" id="VFWZ01000001">
    <property type="protein sequence ID" value="TPN88920.1"/>
    <property type="molecule type" value="Genomic_DNA"/>
</dbReference>
<dbReference type="Pfam" id="PF14423">
    <property type="entry name" value="Imm5"/>
    <property type="match status" value="1"/>
</dbReference>
<keyword evidence="3" id="KW-1185">Reference proteome</keyword>
<dbReference type="OrthoDB" id="1494656at2"/>